<feature type="region of interest" description="Disordered" evidence="1">
    <location>
        <begin position="933"/>
        <end position="956"/>
    </location>
</feature>
<dbReference type="InterPro" id="IPR058317">
    <property type="entry name" value="DUF8004"/>
</dbReference>
<evidence type="ECO:0000313" key="4">
    <source>
        <dbReference type="Proteomes" id="UP001642502"/>
    </source>
</evidence>
<protein>
    <recommendedName>
        <fullName evidence="2">DUF8004 domain-containing protein</fullName>
    </recommendedName>
</protein>
<organism evidence="3 4">
    <name type="scientific">Sporothrix epigloea</name>
    <dbReference type="NCBI Taxonomy" id="1892477"/>
    <lineage>
        <taxon>Eukaryota</taxon>
        <taxon>Fungi</taxon>
        <taxon>Dikarya</taxon>
        <taxon>Ascomycota</taxon>
        <taxon>Pezizomycotina</taxon>
        <taxon>Sordariomycetes</taxon>
        <taxon>Sordariomycetidae</taxon>
        <taxon>Ophiostomatales</taxon>
        <taxon>Ophiostomataceae</taxon>
        <taxon>Sporothrix</taxon>
    </lineage>
</organism>
<feature type="region of interest" description="Disordered" evidence="1">
    <location>
        <begin position="71"/>
        <end position="91"/>
    </location>
</feature>
<reference evidence="3 4" key="1">
    <citation type="submission" date="2024-01" db="EMBL/GenBank/DDBJ databases">
        <authorList>
            <person name="Allen C."/>
            <person name="Tagirdzhanova G."/>
        </authorList>
    </citation>
    <scope>NUCLEOTIDE SEQUENCE [LARGE SCALE GENOMIC DNA]</scope>
    <source>
        <strain evidence="3 4">CBS 119000</strain>
    </source>
</reference>
<sequence length="956" mass="105795">MSGRSAYVRKKITETNEFDAAVTRGRAHSSASSEDKTSLSDYNTYMRQVTGIGTTNGRLLKFSEPIREIEPLDLGSDHPSIASTKGNSVHSRRYAGQRPLDDFAYAHARRPNVQTEDISGIQRSGIRSAVDKKSEGVRRGLAKAFAFGKKNKNRDEEIDDDSRSQSSNNVRTLMGRYADEGYHNAPVDPFDMPRTAGSLHQQMLQLQEQQRMLQECYRQELPPQVSVNRQEDWILGHSASPPPSSKLPPIPPSSNAPHIKRWVGAGRPVQRWNKLRKDPELWDPNGDVLVFFGQKGRQPRPNPSFRLSSHIIEATESRYLIKLLREGSTEEDVNLPPSPIDATLGPYTHGHEAYRRREYGVDQLTPPVSEDASLVDSDGQISYEIYFPAPSNMNKADRLRFHLATRNVFALLYNASLVGLSLYQALVDLHAQLVTILPPDIDSVEQIISYLRARGIDDVRNDAEAAVSLLAWSEGPKVRWEEGWRESFVHSTGMYTSLEGCADFKNVTLITRALLERAYLETHLRVQAAEERLADFQFADMWPATLAKAASNPSKAAAERLQRFFSSHYTHVYGRWPPLPPARTEVSKGGLAGDAEDDIWLTRTVAYALQRDFAALYDYLVDRDIVWDGSETRPGRKWMLVSESGNKAFEADAPDLPMTDMLVEFDNKLRYPHIPHPYPLVPDSIPPNSSTQASGKAKDNKASATTSGGKVGSLERRVQLAYTMATNMLILGSDFHHADLIDAFSKFEKNDRVGDVDPSTARRGRWVLIYGILQTLASVSVDVPNMRYHDGVSYHLSPRLNGAKLPPWQAKGGGSGLSDEAAQELSHCWTVPRTWNTGNDGALTGCDENPIASCDGSGRQSFERRGSIIIGYNGSHGAASGGHNFSKAAPNKNLLAVRSNSVMSFHTSKNGQPAHSSARINAFRSALRDQAPTLDKAGADQPVVSAEGGGADTRRL</sequence>
<feature type="compositionally biased region" description="Gly residues" evidence="1">
    <location>
        <begin position="947"/>
        <end position="956"/>
    </location>
</feature>
<accession>A0ABP0DF42</accession>
<gene>
    <name evidence="3" type="ORF">SEPCBS119000_001679</name>
</gene>
<proteinExistence type="predicted"/>
<comment type="caution">
    <text evidence="3">The sequence shown here is derived from an EMBL/GenBank/DDBJ whole genome shotgun (WGS) entry which is preliminary data.</text>
</comment>
<feature type="domain" description="DUF8004" evidence="2">
    <location>
        <begin position="445"/>
        <end position="538"/>
    </location>
</feature>
<dbReference type="EMBL" id="CAWUON010000014">
    <property type="protein sequence ID" value="CAK7265765.1"/>
    <property type="molecule type" value="Genomic_DNA"/>
</dbReference>
<dbReference type="PANTHER" id="PTHR39601">
    <property type="entry name" value="CHORIOGENIN HMINOR"/>
    <property type="match status" value="1"/>
</dbReference>
<keyword evidence="4" id="KW-1185">Reference proteome</keyword>
<evidence type="ECO:0000313" key="3">
    <source>
        <dbReference type="EMBL" id="CAK7265765.1"/>
    </source>
</evidence>
<dbReference type="PANTHER" id="PTHR39601:SF2">
    <property type="entry name" value="CHORIOGENIN HMINOR"/>
    <property type="match status" value="1"/>
</dbReference>
<evidence type="ECO:0000256" key="1">
    <source>
        <dbReference type="SAM" id="MobiDB-lite"/>
    </source>
</evidence>
<evidence type="ECO:0000259" key="2">
    <source>
        <dbReference type="Pfam" id="PF26013"/>
    </source>
</evidence>
<dbReference type="Proteomes" id="UP001642502">
    <property type="component" value="Unassembled WGS sequence"/>
</dbReference>
<name>A0ABP0DF42_9PEZI</name>
<feature type="region of interest" description="Disordered" evidence="1">
    <location>
        <begin position="680"/>
        <end position="710"/>
    </location>
</feature>
<dbReference type="Pfam" id="PF26013">
    <property type="entry name" value="DUF8004"/>
    <property type="match status" value="1"/>
</dbReference>